<reference evidence="2 3" key="1">
    <citation type="submission" date="2023-08" db="EMBL/GenBank/DDBJ databases">
        <title>A Necator americanus chromosomal reference genome.</title>
        <authorList>
            <person name="Ilik V."/>
            <person name="Petrzelkova K.J."/>
            <person name="Pardy F."/>
            <person name="Fuh T."/>
            <person name="Niatou-Singa F.S."/>
            <person name="Gouil Q."/>
            <person name="Baker L."/>
            <person name="Ritchie M.E."/>
            <person name="Jex A.R."/>
            <person name="Gazzola D."/>
            <person name="Li H."/>
            <person name="Toshio Fujiwara R."/>
            <person name="Zhan B."/>
            <person name="Aroian R.V."/>
            <person name="Pafco B."/>
            <person name="Schwarz E.M."/>
        </authorList>
    </citation>
    <scope>NUCLEOTIDE SEQUENCE [LARGE SCALE GENOMIC DNA]</scope>
    <source>
        <strain evidence="2 3">Aroian</strain>
        <tissue evidence="2">Whole animal</tissue>
    </source>
</reference>
<name>A0ABR1DSC3_NECAM</name>
<proteinExistence type="predicted"/>
<dbReference type="EMBL" id="JAVFWL010000005">
    <property type="protein sequence ID" value="KAK6753327.1"/>
    <property type="molecule type" value="Genomic_DNA"/>
</dbReference>
<feature type="region of interest" description="Disordered" evidence="1">
    <location>
        <begin position="53"/>
        <end position="74"/>
    </location>
</feature>
<sequence length="89" mass="9717">MLSTKSLDSSYVPSLALFPLQSPPSPSLQYGSRHIFQRSCLYKLRSMRVSSSSSWSWSSSQPPSPPRSSRPPTFESLAAVPAARLSAIC</sequence>
<gene>
    <name evidence="2" type="primary">Necator_chrV.g17534</name>
    <name evidence="2" type="ORF">RB195_012744</name>
</gene>
<dbReference type="Proteomes" id="UP001303046">
    <property type="component" value="Unassembled WGS sequence"/>
</dbReference>
<protein>
    <submittedName>
        <fullName evidence="2">Uncharacterized protein</fullName>
    </submittedName>
</protein>
<accession>A0ABR1DSC3</accession>
<evidence type="ECO:0000256" key="1">
    <source>
        <dbReference type="SAM" id="MobiDB-lite"/>
    </source>
</evidence>
<evidence type="ECO:0000313" key="2">
    <source>
        <dbReference type="EMBL" id="KAK6753327.1"/>
    </source>
</evidence>
<organism evidence="2 3">
    <name type="scientific">Necator americanus</name>
    <name type="common">Human hookworm</name>
    <dbReference type="NCBI Taxonomy" id="51031"/>
    <lineage>
        <taxon>Eukaryota</taxon>
        <taxon>Metazoa</taxon>
        <taxon>Ecdysozoa</taxon>
        <taxon>Nematoda</taxon>
        <taxon>Chromadorea</taxon>
        <taxon>Rhabditida</taxon>
        <taxon>Rhabditina</taxon>
        <taxon>Rhabditomorpha</taxon>
        <taxon>Strongyloidea</taxon>
        <taxon>Ancylostomatidae</taxon>
        <taxon>Bunostominae</taxon>
        <taxon>Necator</taxon>
    </lineage>
</organism>
<evidence type="ECO:0000313" key="3">
    <source>
        <dbReference type="Proteomes" id="UP001303046"/>
    </source>
</evidence>
<comment type="caution">
    <text evidence="2">The sequence shown here is derived from an EMBL/GenBank/DDBJ whole genome shotgun (WGS) entry which is preliminary data.</text>
</comment>
<keyword evidence="3" id="KW-1185">Reference proteome</keyword>